<sequence length="31" mass="3525">MQFALHTDSFDPTGYACPFFVWVNLSEDATN</sequence>
<gene>
    <name evidence="1" type="ORF">BLA6863_02332</name>
</gene>
<reference evidence="1 2" key="1">
    <citation type="submission" date="2019-09" db="EMBL/GenBank/DDBJ databases">
        <authorList>
            <person name="Depoorter E."/>
        </authorList>
    </citation>
    <scope>NUCLEOTIDE SEQUENCE [LARGE SCALE GENOMIC DNA]</scope>
    <source>
        <strain evidence="1">LMG 6863</strain>
    </source>
</reference>
<dbReference type="EMBL" id="CABVPY010000011">
    <property type="protein sequence ID" value="VWB51100.1"/>
    <property type="molecule type" value="Genomic_DNA"/>
</dbReference>
<evidence type="ECO:0000313" key="1">
    <source>
        <dbReference type="EMBL" id="VWB51100.1"/>
    </source>
</evidence>
<organism evidence="1 2">
    <name type="scientific">Burkholderia lata (strain ATCC 17760 / DSM 23089 / LMG 22485 / NCIMB 9086 / R18194 / 383)</name>
    <dbReference type="NCBI Taxonomy" id="482957"/>
    <lineage>
        <taxon>Bacteria</taxon>
        <taxon>Pseudomonadati</taxon>
        <taxon>Pseudomonadota</taxon>
        <taxon>Betaproteobacteria</taxon>
        <taxon>Burkholderiales</taxon>
        <taxon>Burkholderiaceae</taxon>
        <taxon>Burkholderia</taxon>
        <taxon>Burkholderia cepacia complex</taxon>
    </lineage>
</organism>
<dbReference type="AlphaFoldDB" id="A0A6P2K6D7"/>
<proteinExistence type="predicted"/>
<dbReference type="Proteomes" id="UP000494170">
    <property type="component" value="Unassembled WGS sequence"/>
</dbReference>
<protein>
    <submittedName>
        <fullName evidence="1">Uncharacterized protein</fullName>
    </submittedName>
</protein>
<name>A0A6P2K6D7_BURL3</name>
<evidence type="ECO:0000313" key="2">
    <source>
        <dbReference type="Proteomes" id="UP000494170"/>
    </source>
</evidence>
<accession>A0A6P2K6D7</accession>